<accession>A0AAD9KAN1</accession>
<reference evidence="1" key="1">
    <citation type="journal article" date="2023" name="Mol. Biol. Evol.">
        <title>Third-Generation Sequencing Reveals the Adaptive Role of the Epigenome in Three Deep-Sea Polychaetes.</title>
        <authorList>
            <person name="Perez M."/>
            <person name="Aroh O."/>
            <person name="Sun Y."/>
            <person name="Lan Y."/>
            <person name="Juniper S.K."/>
            <person name="Young C.R."/>
            <person name="Angers B."/>
            <person name="Qian P.Y."/>
        </authorList>
    </citation>
    <scope>NUCLEOTIDE SEQUENCE</scope>
    <source>
        <strain evidence="1">P08H-3</strain>
    </source>
</reference>
<dbReference type="Proteomes" id="UP001208570">
    <property type="component" value="Unassembled WGS sequence"/>
</dbReference>
<protein>
    <submittedName>
        <fullName evidence="1">Uncharacterized protein</fullName>
    </submittedName>
</protein>
<dbReference type="EMBL" id="JAODUP010000019">
    <property type="protein sequence ID" value="KAK2168198.1"/>
    <property type="molecule type" value="Genomic_DNA"/>
</dbReference>
<organism evidence="1 2">
    <name type="scientific">Paralvinella palmiformis</name>
    <dbReference type="NCBI Taxonomy" id="53620"/>
    <lineage>
        <taxon>Eukaryota</taxon>
        <taxon>Metazoa</taxon>
        <taxon>Spiralia</taxon>
        <taxon>Lophotrochozoa</taxon>
        <taxon>Annelida</taxon>
        <taxon>Polychaeta</taxon>
        <taxon>Sedentaria</taxon>
        <taxon>Canalipalpata</taxon>
        <taxon>Terebellida</taxon>
        <taxon>Terebelliformia</taxon>
        <taxon>Alvinellidae</taxon>
        <taxon>Paralvinella</taxon>
    </lineage>
</organism>
<dbReference type="AlphaFoldDB" id="A0AAD9KAN1"/>
<comment type="caution">
    <text evidence="1">The sequence shown here is derived from an EMBL/GenBank/DDBJ whole genome shotgun (WGS) entry which is preliminary data.</text>
</comment>
<proteinExistence type="predicted"/>
<keyword evidence="2" id="KW-1185">Reference proteome</keyword>
<evidence type="ECO:0000313" key="1">
    <source>
        <dbReference type="EMBL" id="KAK2168198.1"/>
    </source>
</evidence>
<name>A0AAD9KAN1_9ANNE</name>
<evidence type="ECO:0000313" key="2">
    <source>
        <dbReference type="Proteomes" id="UP001208570"/>
    </source>
</evidence>
<gene>
    <name evidence="1" type="ORF">LSH36_19g00001</name>
</gene>
<sequence>MAPVPNPIIFGTGPPHVVCLEIQFECCVNRTGINVHGLRYESLVPHEMNITKKMLHLRPLPDYLVEKAKDAFKKDSQANTPSSPEKVRYVWPNPPTPPAGFLDVAHAISVDFGVPGPDVYRDKAFRLPNSLEV</sequence>